<keyword evidence="12" id="KW-0539">Nucleus</keyword>
<dbReference type="Pfam" id="PF02373">
    <property type="entry name" value="JmjC"/>
    <property type="match status" value="1"/>
</dbReference>
<evidence type="ECO:0000256" key="13">
    <source>
        <dbReference type="ARBA" id="ARBA00034483"/>
    </source>
</evidence>
<dbReference type="AlphaFoldDB" id="A0A9P1J3Y9"/>
<evidence type="ECO:0000259" key="16">
    <source>
        <dbReference type="PROSITE" id="PS51184"/>
    </source>
</evidence>
<dbReference type="GO" id="GO:0031490">
    <property type="term" value="F:chromatin DNA binding"/>
    <property type="evidence" value="ECO:0007669"/>
    <property type="project" value="TreeGrafter"/>
</dbReference>
<name>A0A9P1J3Y9_9PELO</name>
<evidence type="ECO:0000256" key="2">
    <source>
        <dbReference type="ARBA" id="ARBA00004123"/>
    </source>
</evidence>
<keyword evidence="9" id="KW-0223">Dioxygenase</keyword>
<dbReference type="SMART" id="SM00028">
    <property type="entry name" value="TPR"/>
    <property type="match status" value="4"/>
</dbReference>
<dbReference type="InterPro" id="IPR051630">
    <property type="entry name" value="Corepressor-Demethylase"/>
</dbReference>
<evidence type="ECO:0000256" key="4">
    <source>
        <dbReference type="ARBA" id="ARBA00022723"/>
    </source>
</evidence>
<dbReference type="PROSITE" id="PS51184">
    <property type="entry name" value="JMJC"/>
    <property type="match status" value="1"/>
</dbReference>
<dbReference type="InterPro" id="IPR048562">
    <property type="entry name" value="KDM6A_B-like_C-hel"/>
</dbReference>
<dbReference type="InterPro" id="IPR003347">
    <property type="entry name" value="JmjC_dom"/>
</dbReference>
<comment type="subcellular location">
    <subcellularLocation>
        <location evidence="2">Nucleus</location>
    </subcellularLocation>
</comment>
<proteinExistence type="inferred from homology"/>
<feature type="repeat" description="TPR" evidence="14">
    <location>
        <begin position="346"/>
        <end position="379"/>
    </location>
</feature>
<evidence type="ECO:0000256" key="11">
    <source>
        <dbReference type="ARBA" id="ARBA00023004"/>
    </source>
</evidence>
<dbReference type="InterPro" id="IPR019734">
    <property type="entry name" value="TPR_rpt"/>
</dbReference>
<evidence type="ECO:0000256" key="15">
    <source>
        <dbReference type="SAM" id="MobiDB-lite"/>
    </source>
</evidence>
<evidence type="ECO:0000256" key="10">
    <source>
        <dbReference type="ARBA" id="ARBA00023002"/>
    </source>
</evidence>
<dbReference type="GO" id="GO:0071558">
    <property type="term" value="F:histone H3K27me2/H3K27me3 demethylase activity"/>
    <property type="evidence" value="ECO:0007669"/>
    <property type="project" value="TreeGrafter"/>
</dbReference>
<feature type="repeat" description="TPR" evidence="14">
    <location>
        <begin position="142"/>
        <end position="175"/>
    </location>
</feature>
<dbReference type="SMART" id="SM00558">
    <property type="entry name" value="JmjC"/>
    <property type="match status" value="1"/>
</dbReference>
<dbReference type="SUPFAM" id="SSF48452">
    <property type="entry name" value="TPR-like"/>
    <property type="match status" value="2"/>
</dbReference>
<dbReference type="Gene3D" id="1.20.58.1370">
    <property type="match status" value="1"/>
</dbReference>
<keyword evidence="11" id="KW-0408">Iron</keyword>
<accession>A0A9P1J3Y9</accession>
<dbReference type="GO" id="GO:0000978">
    <property type="term" value="F:RNA polymerase II cis-regulatory region sequence-specific DNA binding"/>
    <property type="evidence" value="ECO:0007669"/>
    <property type="project" value="TreeGrafter"/>
</dbReference>
<evidence type="ECO:0000256" key="12">
    <source>
        <dbReference type="ARBA" id="ARBA00023242"/>
    </source>
</evidence>
<evidence type="ECO:0000256" key="14">
    <source>
        <dbReference type="PROSITE-ProRule" id="PRU00339"/>
    </source>
</evidence>
<dbReference type="GO" id="GO:0010468">
    <property type="term" value="P:regulation of gene expression"/>
    <property type="evidence" value="ECO:0007669"/>
    <property type="project" value="TreeGrafter"/>
</dbReference>
<keyword evidence="6 14" id="KW-0802">TPR repeat</keyword>
<dbReference type="PROSITE" id="PS50005">
    <property type="entry name" value="TPR"/>
    <property type="match status" value="3"/>
</dbReference>
<protein>
    <recommendedName>
        <fullName evidence="16">JmjC domain-containing protein</fullName>
    </recommendedName>
</protein>
<dbReference type="Gene3D" id="2.10.110.20">
    <property type="match status" value="1"/>
</dbReference>
<evidence type="ECO:0000256" key="6">
    <source>
        <dbReference type="ARBA" id="ARBA00022803"/>
    </source>
</evidence>
<dbReference type="InterPro" id="IPR011990">
    <property type="entry name" value="TPR-like_helical_dom_sf"/>
</dbReference>
<gene>
    <name evidence="17" type="ORF">CAMP_LOCUS17181</name>
</gene>
<dbReference type="InterPro" id="IPR013105">
    <property type="entry name" value="TPR_2"/>
</dbReference>
<feature type="compositionally biased region" description="Low complexity" evidence="15">
    <location>
        <begin position="437"/>
        <end position="454"/>
    </location>
</feature>
<feature type="region of interest" description="Disordered" evidence="15">
    <location>
        <begin position="797"/>
        <end position="816"/>
    </location>
</feature>
<comment type="caution">
    <text evidence="17">The sequence shown here is derived from an EMBL/GenBank/DDBJ whole genome shotgun (WGS) entry which is preliminary data.</text>
</comment>
<keyword evidence="5" id="KW-0677">Repeat</keyword>
<dbReference type="Gene3D" id="2.60.120.650">
    <property type="entry name" value="Cupin"/>
    <property type="match status" value="1"/>
</dbReference>
<evidence type="ECO:0000256" key="3">
    <source>
        <dbReference type="ARBA" id="ARBA00022553"/>
    </source>
</evidence>
<dbReference type="InterPro" id="IPR048560">
    <property type="entry name" value="KDM6A_B-like_GATAL"/>
</dbReference>
<evidence type="ECO:0000256" key="5">
    <source>
        <dbReference type="ARBA" id="ARBA00022737"/>
    </source>
</evidence>
<evidence type="ECO:0000256" key="7">
    <source>
        <dbReference type="ARBA" id="ARBA00022833"/>
    </source>
</evidence>
<keyword evidence="8" id="KW-0156">Chromatin regulator</keyword>
<dbReference type="PANTHER" id="PTHR14017">
    <property type="entry name" value="LYSINE-SPECIFIC DEMETHYLASE"/>
    <property type="match status" value="1"/>
</dbReference>
<reference evidence="17" key="1">
    <citation type="submission" date="2022-11" db="EMBL/GenBank/DDBJ databases">
        <authorList>
            <person name="Kikuchi T."/>
        </authorList>
    </citation>
    <scope>NUCLEOTIDE SEQUENCE</scope>
    <source>
        <strain evidence="17">PS1010</strain>
    </source>
</reference>
<dbReference type="SUPFAM" id="SSF51197">
    <property type="entry name" value="Clavaminate synthase-like"/>
    <property type="match status" value="1"/>
</dbReference>
<dbReference type="Proteomes" id="UP001152747">
    <property type="component" value="Unassembled WGS sequence"/>
</dbReference>
<feature type="region of interest" description="Disordered" evidence="15">
    <location>
        <begin position="434"/>
        <end position="460"/>
    </location>
</feature>
<comment type="cofactor">
    <cofactor evidence="1">
        <name>Fe(2+)</name>
        <dbReference type="ChEBI" id="CHEBI:29033"/>
    </cofactor>
</comment>
<dbReference type="Pfam" id="PF07719">
    <property type="entry name" value="TPR_2"/>
    <property type="match status" value="1"/>
</dbReference>
<evidence type="ECO:0000256" key="1">
    <source>
        <dbReference type="ARBA" id="ARBA00001954"/>
    </source>
</evidence>
<dbReference type="GO" id="GO:0044666">
    <property type="term" value="C:MLL3/4 complex"/>
    <property type="evidence" value="ECO:0007669"/>
    <property type="project" value="TreeGrafter"/>
</dbReference>
<dbReference type="PANTHER" id="PTHR14017:SF1">
    <property type="entry name" value="LD02225P"/>
    <property type="match status" value="1"/>
</dbReference>
<evidence type="ECO:0000256" key="9">
    <source>
        <dbReference type="ARBA" id="ARBA00022964"/>
    </source>
</evidence>
<keyword evidence="10" id="KW-0560">Oxidoreductase</keyword>
<dbReference type="EMBL" id="CANHGI010000006">
    <property type="protein sequence ID" value="CAI5454544.1"/>
    <property type="molecule type" value="Genomic_DNA"/>
</dbReference>
<organism evidence="17 18">
    <name type="scientific">Caenorhabditis angaria</name>
    <dbReference type="NCBI Taxonomy" id="860376"/>
    <lineage>
        <taxon>Eukaryota</taxon>
        <taxon>Metazoa</taxon>
        <taxon>Ecdysozoa</taxon>
        <taxon>Nematoda</taxon>
        <taxon>Chromadorea</taxon>
        <taxon>Rhabditida</taxon>
        <taxon>Rhabditina</taxon>
        <taxon>Rhabditomorpha</taxon>
        <taxon>Rhabditoidea</taxon>
        <taxon>Rhabditidae</taxon>
        <taxon>Peloderinae</taxon>
        <taxon>Caenorhabditis</taxon>
    </lineage>
</organism>
<dbReference type="Pfam" id="PF21326">
    <property type="entry name" value="KDM6_GATAL"/>
    <property type="match status" value="1"/>
</dbReference>
<evidence type="ECO:0000313" key="18">
    <source>
        <dbReference type="Proteomes" id="UP001152747"/>
    </source>
</evidence>
<feature type="repeat" description="TPR" evidence="14">
    <location>
        <begin position="380"/>
        <end position="413"/>
    </location>
</feature>
<dbReference type="OrthoDB" id="418911at2759"/>
<evidence type="ECO:0000313" key="17">
    <source>
        <dbReference type="EMBL" id="CAI5454544.1"/>
    </source>
</evidence>
<evidence type="ECO:0000256" key="8">
    <source>
        <dbReference type="ARBA" id="ARBA00022853"/>
    </source>
</evidence>
<feature type="domain" description="JmjC" evidence="16">
    <location>
        <begin position="837"/>
        <end position="1000"/>
    </location>
</feature>
<keyword evidence="18" id="KW-1185">Reference proteome</keyword>
<keyword evidence="4" id="KW-0479">Metal-binding</keyword>
<dbReference type="InterPro" id="IPR046941">
    <property type="entry name" value="KDM6_GATAL_sf"/>
</dbReference>
<dbReference type="PROSITE" id="PS50293">
    <property type="entry name" value="TPR_REGION"/>
    <property type="match status" value="1"/>
</dbReference>
<keyword evidence="7" id="KW-0862">Zinc</keyword>
<sequence>MSCLNSPQSLVNFKTAPNVVKKQLFDAALFRDLDVQPSLNTHERLRIIELTSLNFNEFYCGGDPRFCPEKSILYKGNRLLEKYMDDMLEIQKTHDVESVQVRIFYCALKLGHICLLGQDWGRSLSAYQRAFCTNQDLFWKEPANYFGLGLVYFHYKEYKLAAEAFSKLLYSFPCGSHALDAKARLAVCFHNIDDLPNSLKFYEQALMDITETPFMNKLTLRFNIALSYENNNALIKAELEYKKVLADLEKTVKDQGGQPTPDQVKLQAAIHRQLGWIEYRRSYVDENEKAKHLEAAEKYLSQSQQIESTDGRSYYYLGRCHGEVDANAHEAFVNYRQSIDKSEANADTWCSIGALYQKQTQPMDALQAFICAVELDPEHSAAWTDLGELYEKNAQFHDALECYKKAVKYNPSAPEPLKSRIIVLEKELALPVPARPPTATTATNSTTAPTNSNNKPLPPLKEAWTQPIPSELRQRQDEFCRVKEQKYRDGSAIWRMGDLAAPVGEQEKVVLQPLTDLQFQVYQLLDANKGYIEGEEKEVYEQLETKARMFQRNINDNLVCPKTSPWPQVTEADVISLREKKKLTAHLDVVKKEETEEDIKLFAKPLSDLPSSFSLLAPINVPYDVTSQEILTMSAKRIAKTADYKPVFDEDVPAPNPPLPPEVDEEVLRDRSKLLRPTALLNVESRNDAQSLELQRYLENAPIALIRNLTSVLKMDLSLFSTKTLLENAGSDEMEVRTQYRMPSDVNVDHSGHPTWECKSTPTFTTIAKYAQYQAETFQHSLKEEAEKLRQAGSKYAQQMTDGHGGKRKKISEKDEQRVSMKTIKFGTNVDLSDETKWKAQIQEISKMPPFCRIIAGGNMLSHLGHQILGMNTVQLYMKVPGSRTPAHQENNSFASININIGPGDCEWFGCPYEYWGVVEALCRKNGVNFLTGSYWPNIEELLDANVPVYRFTQKAGDMVWVGGGCVHWVQATGWCNNIAWNVAPLNYSQLSMAIRSYEWNKLSEYKSLVPMQHLAWQLAKNVLFTNQALYALVRGILIRSLSFSQIVADFAIANGKQLRQHPRTKDEVAHYCSGCSIEVFNILFVKERNSKFTVYCVYCAKKGGLEDVLVLQQYLMPELTEIFDGMVLNPALKNSLAQ</sequence>
<comment type="similarity">
    <text evidence="13">Belongs to the UTX family.</text>
</comment>
<dbReference type="GO" id="GO:0046872">
    <property type="term" value="F:metal ion binding"/>
    <property type="evidence" value="ECO:0007669"/>
    <property type="project" value="UniProtKB-KW"/>
</dbReference>
<dbReference type="Gene3D" id="1.25.40.10">
    <property type="entry name" value="Tetratricopeptide repeat domain"/>
    <property type="match status" value="2"/>
</dbReference>
<keyword evidence="3" id="KW-0597">Phosphoprotein</keyword>
<dbReference type="Pfam" id="PF21322">
    <property type="entry name" value="KDM6_C-hel"/>
    <property type="match status" value="1"/>
</dbReference>